<dbReference type="AlphaFoldDB" id="A0AAD8K3R6"/>
<accession>A0AAD8K3R6</accession>
<organism evidence="1 3">
    <name type="scientific">Tagetes erecta</name>
    <name type="common">African marigold</name>
    <dbReference type="NCBI Taxonomy" id="13708"/>
    <lineage>
        <taxon>Eukaryota</taxon>
        <taxon>Viridiplantae</taxon>
        <taxon>Streptophyta</taxon>
        <taxon>Embryophyta</taxon>
        <taxon>Tracheophyta</taxon>
        <taxon>Spermatophyta</taxon>
        <taxon>Magnoliopsida</taxon>
        <taxon>eudicotyledons</taxon>
        <taxon>Gunneridae</taxon>
        <taxon>Pentapetalae</taxon>
        <taxon>asterids</taxon>
        <taxon>campanulids</taxon>
        <taxon>Asterales</taxon>
        <taxon>Asteraceae</taxon>
        <taxon>Asteroideae</taxon>
        <taxon>Heliantheae alliance</taxon>
        <taxon>Tageteae</taxon>
        <taxon>Tagetes</taxon>
    </lineage>
</organism>
<dbReference type="EMBL" id="JAUHHV010000008">
    <property type="protein sequence ID" value="KAK1415340.1"/>
    <property type="molecule type" value="Genomic_DNA"/>
</dbReference>
<reference evidence="1" key="1">
    <citation type="journal article" date="2023" name="bioRxiv">
        <title>Improved chromosome-level genome assembly for marigold (Tagetes erecta).</title>
        <authorList>
            <person name="Jiang F."/>
            <person name="Yuan L."/>
            <person name="Wang S."/>
            <person name="Wang H."/>
            <person name="Xu D."/>
            <person name="Wang A."/>
            <person name="Fan W."/>
        </authorList>
    </citation>
    <scope>NUCLEOTIDE SEQUENCE</scope>
    <source>
        <strain evidence="1">WSJ</strain>
        <tissue evidence="1">Leaf</tissue>
    </source>
</reference>
<protein>
    <submittedName>
        <fullName evidence="1">Uncharacterized protein</fullName>
    </submittedName>
</protein>
<keyword evidence="3" id="KW-1185">Reference proteome</keyword>
<sequence length="99" mass="11308">MHRRKGFQILNRFVSLIRSYGNGTKSGMRFPFCFERSLCVAGNETGLENGNGTKMVIEPIISQEKENQDNDKHALKPRLLVVSAEEIQFEVPAYDFKKT</sequence>
<evidence type="ECO:0000313" key="2">
    <source>
        <dbReference type="EMBL" id="KAK1415340.1"/>
    </source>
</evidence>
<dbReference type="EMBL" id="JAUHHV010000008">
    <property type="protein sequence ID" value="KAK1415333.1"/>
    <property type="molecule type" value="Genomic_DNA"/>
</dbReference>
<evidence type="ECO:0000313" key="3">
    <source>
        <dbReference type="Proteomes" id="UP001229421"/>
    </source>
</evidence>
<gene>
    <name evidence="1" type="ORF">QVD17_31113</name>
    <name evidence="2" type="ORF">QVD17_31120</name>
</gene>
<name>A0AAD8K3R6_TARER</name>
<comment type="caution">
    <text evidence="1">The sequence shown here is derived from an EMBL/GenBank/DDBJ whole genome shotgun (WGS) entry which is preliminary data.</text>
</comment>
<proteinExistence type="predicted"/>
<dbReference type="Proteomes" id="UP001229421">
    <property type="component" value="Unassembled WGS sequence"/>
</dbReference>
<evidence type="ECO:0000313" key="1">
    <source>
        <dbReference type="EMBL" id="KAK1415333.1"/>
    </source>
</evidence>